<dbReference type="Gene3D" id="2.40.50.1020">
    <property type="entry name" value="LytTr DNA-binding domain"/>
    <property type="match status" value="1"/>
</dbReference>
<organism evidence="4 5">
    <name type="scientific">Bifidobacterium samirii</name>
    <dbReference type="NCBI Taxonomy" id="2306974"/>
    <lineage>
        <taxon>Bacteria</taxon>
        <taxon>Bacillati</taxon>
        <taxon>Actinomycetota</taxon>
        <taxon>Actinomycetes</taxon>
        <taxon>Bifidobacteriales</taxon>
        <taxon>Bifidobacteriaceae</taxon>
        <taxon>Bifidobacterium</taxon>
    </lineage>
</organism>
<evidence type="ECO:0000313" key="5">
    <source>
        <dbReference type="Proteomes" id="UP000287470"/>
    </source>
</evidence>
<dbReference type="Gene3D" id="3.40.50.2300">
    <property type="match status" value="1"/>
</dbReference>
<keyword evidence="1" id="KW-0597">Phosphoprotein</keyword>
<dbReference type="InterPro" id="IPR011006">
    <property type="entry name" value="CheY-like_superfamily"/>
</dbReference>
<dbReference type="GO" id="GO:0000156">
    <property type="term" value="F:phosphorelay response regulator activity"/>
    <property type="evidence" value="ECO:0007669"/>
    <property type="project" value="InterPro"/>
</dbReference>
<dbReference type="EMBL" id="QXGK01000017">
    <property type="protein sequence ID" value="RSX54612.1"/>
    <property type="molecule type" value="Genomic_DNA"/>
</dbReference>
<dbReference type="SMART" id="SM00448">
    <property type="entry name" value="REC"/>
    <property type="match status" value="1"/>
</dbReference>
<evidence type="ECO:0000256" key="1">
    <source>
        <dbReference type="PROSITE-ProRule" id="PRU00169"/>
    </source>
</evidence>
<feature type="domain" description="Response regulatory" evidence="2">
    <location>
        <begin position="3"/>
        <end position="121"/>
    </location>
</feature>
<dbReference type="Pfam" id="PF00072">
    <property type="entry name" value="Response_reg"/>
    <property type="match status" value="1"/>
</dbReference>
<evidence type="ECO:0000313" key="4">
    <source>
        <dbReference type="EMBL" id="RSX54612.1"/>
    </source>
</evidence>
<gene>
    <name evidence="4" type="ORF">D2E24_1562</name>
</gene>
<dbReference type="PROSITE" id="PS50930">
    <property type="entry name" value="HTH_LYTTR"/>
    <property type="match status" value="1"/>
</dbReference>
<feature type="modified residue" description="4-aspartylphosphate" evidence="1">
    <location>
        <position position="58"/>
    </location>
</feature>
<protein>
    <submittedName>
        <fullName evidence="4">DNA-binding response regulator</fullName>
    </submittedName>
</protein>
<reference evidence="4 5" key="1">
    <citation type="submission" date="2018-09" db="EMBL/GenBank/DDBJ databases">
        <title>Characterization of the phylogenetic diversity of five novel species belonging to the genus Bifidobacterium.</title>
        <authorList>
            <person name="Lugli G.A."/>
            <person name="Duranti S."/>
            <person name="Milani C."/>
        </authorList>
    </citation>
    <scope>NUCLEOTIDE SEQUENCE [LARGE SCALE GENOMIC DNA]</scope>
    <source>
        <strain evidence="4 5">2033B</strain>
    </source>
</reference>
<dbReference type="PROSITE" id="PS50110">
    <property type="entry name" value="RESPONSE_REGULATORY"/>
    <property type="match status" value="1"/>
</dbReference>
<dbReference type="SUPFAM" id="SSF52172">
    <property type="entry name" value="CheY-like"/>
    <property type="match status" value="1"/>
</dbReference>
<dbReference type="OrthoDB" id="236568at2"/>
<accession>A0A430FP52</accession>
<comment type="caution">
    <text evidence="4">The sequence shown here is derived from an EMBL/GenBank/DDBJ whole genome shotgun (WGS) entry which is preliminary data.</text>
</comment>
<evidence type="ECO:0000259" key="3">
    <source>
        <dbReference type="PROSITE" id="PS50930"/>
    </source>
</evidence>
<dbReference type="InterPro" id="IPR046947">
    <property type="entry name" value="LytR-like"/>
</dbReference>
<dbReference type="PANTHER" id="PTHR37299">
    <property type="entry name" value="TRANSCRIPTIONAL REGULATOR-RELATED"/>
    <property type="match status" value="1"/>
</dbReference>
<keyword evidence="4" id="KW-0238">DNA-binding</keyword>
<dbReference type="Pfam" id="PF04397">
    <property type="entry name" value="LytTR"/>
    <property type="match status" value="1"/>
</dbReference>
<evidence type="ECO:0000259" key="2">
    <source>
        <dbReference type="PROSITE" id="PS50110"/>
    </source>
</evidence>
<proteinExistence type="predicted"/>
<dbReference type="AlphaFoldDB" id="A0A430FP52"/>
<dbReference type="InterPro" id="IPR001789">
    <property type="entry name" value="Sig_transdc_resp-reg_receiver"/>
</dbReference>
<dbReference type="Proteomes" id="UP000287470">
    <property type="component" value="Unassembled WGS sequence"/>
</dbReference>
<sequence>MFSVAVVEDDEDAAARLRACLAEYEAGHPDVRFDVTEFREPTSFLDPYKASWDMVFMDIGMPNMDGMEAAHRLRELDAEVVLIFVTNMAQFAAKGYEVDALDYIIKPFAYPDFERKLTRAVRLRERESDSIVIAQRGASQRIRLRDISHVEVRGRNLDYHTERGVITTSGSLKELEAALKPYGFVRCGNPYLVNQRYITAVRGQTVLLERGVELPIGRAYRKQFLTDLAAELGRGHVASGGASVVSTGTPVGGAERR</sequence>
<dbReference type="SMART" id="SM00850">
    <property type="entry name" value="LytTR"/>
    <property type="match status" value="1"/>
</dbReference>
<feature type="domain" description="HTH LytTR-type" evidence="3">
    <location>
        <begin position="131"/>
        <end position="230"/>
    </location>
</feature>
<dbReference type="GO" id="GO:0003677">
    <property type="term" value="F:DNA binding"/>
    <property type="evidence" value="ECO:0007669"/>
    <property type="project" value="UniProtKB-KW"/>
</dbReference>
<name>A0A430FP52_9BIFI</name>
<dbReference type="PANTHER" id="PTHR37299:SF1">
    <property type="entry name" value="STAGE 0 SPORULATION PROTEIN A HOMOLOG"/>
    <property type="match status" value="1"/>
</dbReference>
<dbReference type="InterPro" id="IPR007492">
    <property type="entry name" value="LytTR_DNA-bd_dom"/>
</dbReference>
<keyword evidence="5" id="KW-1185">Reference proteome</keyword>